<sequence length="119" mass="13904">MRPLFTLILIVFIHLFSFHIVNGEGIDAEKTKHTILSINVKKTLVFSKKSKSSLQKTSFDDLPALQQVLKKTNFGIFLLFKRQDNQIALCPLIANYYNSFSFSSYSYIFNFLYPKHVFW</sequence>
<evidence type="ECO:0000313" key="2">
    <source>
        <dbReference type="Proteomes" id="UP000223749"/>
    </source>
</evidence>
<proteinExistence type="predicted"/>
<organism evidence="1 2">
    <name type="scientific">Pedobacter ginsengisoli</name>
    <dbReference type="NCBI Taxonomy" id="363852"/>
    <lineage>
        <taxon>Bacteria</taxon>
        <taxon>Pseudomonadati</taxon>
        <taxon>Bacteroidota</taxon>
        <taxon>Sphingobacteriia</taxon>
        <taxon>Sphingobacteriales</taxon>
        <taxon>Sphingobacteriaceae</taxon>
        <taxon>Pedobacter</taxon>
    </lineage>
</organism>
<reference evidence="1 2" key="1">
    <citation type="submission" date="2017-10" db="EMBL/GenBank/DDBJ databases">
        <title>Whole genome of Pedobacter ginsengisoli T01R-27 isolated from tomato rhizosphere.</title>
        <authorList>
            <person name="Weon H.-Y."/>
            <person name="Lee S.A."/>
            <person name="Sang M.K."/>
            <person name="Song J."/>
        </authorList>
    </citation>
    <scope>NUCLEOTIDE SEQUENCE [LARGE SCALE GENOMIC DNA]</scope>
    <source>
        <strain evidence="1 2">T01R-27</strain>
    </source>
</reference>
<dbReference type="KEGG" id="pgs:CPT03_14880"/>
<keyword evidence="2" id="KW-1185">Reference proteome</keyword>
<dbReference type="Proteomes" id="UP000223749">
    <property type="component" value="Chromosome"/>
</dbReference>
<gene>
    <name evidence="1" type="ORF">CPT03_14880</name>
</gene>
<dbReference type="EMBL" id="CP024091">
    <property type="protein sequence ID" value="ATP57664.1"/>
    <property type="molecule type" value="Genomic_DNA"/>
</dbReference>
<dbReference type="AlphaFoldDB" id="A0A2D1U7Y2"/>
<evidence type="ECO:0000313" key="1">
    <source>
        <dbReference type="EMBL" id="ATP57664.1"/>
    </source>
</evidence>
<name>A0A2D1U7Y2_9SPHI</name>
<protein>
    <submittedName>
        <fullName evidence="1">Uncharacterized protein</fullName>
    </submittedName>
</protein>
<accession>A0A2D1U7Y2</accession>